<keyword evidence="1" id="KW-0472">Membrane</keyword>
<reference evidence="5" key="1">
    <citation type="submission" date="2023-04" db="EMBL/GenBank/DDBJ databases">
        <title>Description of first Herbaspirillum huttiense subsp. nephrolepsisexaltata and Herbaspirillum huttiense subsp. lycopersicon.</title>
        <authorList>
            <person name="Poudel M."/>
            <person name="Sharma A."/>
            <person name="Goss E."/>
            <person name="Tapia J.H."/>
            <person name="Harmon C.M."/>
            <person name="Jones J.B."/>
        </authorList>
    </citation>
    <scope>NUCLEOTIDE SEQUENCE</scope>
    <source>
        <strain evidence="5">G21-1742</strain>
    </source>
</reference>
<sequence>MKSAGRKSISSFRPLLAVGTILIGLVTVLVVYDLISDKSQIQLESERELRTVAEASAAQLSTYLDSVNDVLTAAVNIVEDSAEQEKPLSSSTKDALRGILVGTPVSSLSLIDGSGELVTHTGSELLPSTFQPYNVAIKALAAHPERPFIAIGPIQSPNDDSIQIYAASPVRTRSGQLIGALVAPINLQKFASVAQEASKEEGVTAEIFSRYEGALLARFPNVAPISYFRKYVDEPLFQNRISAAAKPQLLKNPVDGQSQYIATKELSHFPLWIAVGVAKHVLTDKWRSSAIRTLILGNFSALCIILLLVTIDRHLKRLSARSKITLESERRFNKVLDQLRDPLYVRTVDGELVIVNERFTTFFGLNSKAAAIGRLFHDVNRSVNADMVANSNREALKVNSRPYVLEAEIMKPDGNLVPVEYKLNNIILDKKYCILGQIVDVSARKQYERQLTLQATIDDVTSLPNRGLFMDRLANALGRNQRSGKLCAVLILEVNHFGRVTDVYGMQNGDALLSAIGQRLSLVVRESDTVARIAGAKFGVVVSEITNPVECRLLCDRIIKAIGEPFNLSGRAVSSTLAIGIAVFPDDTVDPDTLIGNAEAALFETKRIPGSSFRFFDAEMDSRVRELVRIGELLPMAIEAGEMSLAYQPIRDPRTGTIVKAEALARWQSHQLGQVPPNNFIEVAEQSGFITRLGDWIIHEACKAAATWAEQTSEPIAVSVNISARQFKDQGFIESVHSALEVSKLAPELLELEITEQLLIGDDDSALETIRDLQEMRVSLSLDDFGTGCSSLSYLTKFPLNTVKIDHTFIHDLHHSHQRQHVAKAIIAMAQDLGLRVVAEGVETIEQADLLTSYGCDYIQGYLYGQPVDMSDMLRLLAHATR</sequence>
<evidence type="ECO:0000313" key="5">
    <source>
        <dbReference type="EMBL" id="MDR9837022.1"/>
    </source>
</evidence>
<protein>
    <submittedName>
        <fullName evidence="5">EAL domain-containing protein</fullName>
    </submittedName>
</protein>
<proteinExistence type="predicted"/>
<dbReference type="Gene3D" id="3.20.20.450">
    <property type="entry name" value="EAL domain"/>
    <property type="match status" value="1"/>
</dbReference>
<accession>A0AAJ2H599</accession>
<dbReference type="PANTHER" id="PTHR44757">
    <property type="entry name" value="DIGUANYLATE CYCLASE DGCP"/>
    <property type="match status" value="1"/>
</dbReference>
<dbReference type="PANTHER" id="PTHR44757:SF2">
    <property type="entry name" value="BIOFILM ARCHITECTURE MAINTENANCE PROTEIN MBAA"/>
    <property type="match status" value="1"/>
</dbReference>
<dbReference type="InterPro" id="IPR035965">
    <property type="entry name" value="PAS-like_dom_sf"/>
</dbReference>
<dbReference type="EMBL" id="JAVLSM010000007">
    <property type="protein sequence ID" value="MDR9837022.1"/>
    <property type="molecule type" value="Genomic_DNA"/>
</dbReference>
<feature type="transmembrane region" description="Helical" evidence="1">
    <location>
        <begin position="290"/>
        <end position="311"/>
    </location>
</feature>
<dbReference type="InterPro" id="IPR035919">
    <property type="entry name" value="EAL_sf"/>
</dbReference>
<dbReference type="CDD" id="cd01949">
    <property type="entry name" value="GGDEF"/>
    <property type="match status" value="1"/>
</dbReference>
<dbReference type="Pfam" id="PF00990">
    <property type="entry name" value="GGDEF"/>
    <property type="match status" value="1"/>
</dbReference>
<dbReference type="PROSITE" id="PS50887">
    <property type="entry name" value="GGDEF"/>
    <property type="match status" value="1"/>
</dbReference>
<evidence type="ECO:0000259" key="2">
    <source>
        <dbReference type="PROSITE" id="PS50112"/>
    </source>
</evidence>
<organism evidence="5 6">
    <name type="scientific">Herbaspirillum huttiense</name>
    <dbReference type="NCBI Taxonomy" id="863372"/>
    <lineage>
        <taxon>Bacteria</taxon>
        <taxon>Pseudomonadati</taxon>
        <taxon>Pseudomonadota</taxon>
        <taxon>Betaproteobacteria</taxon>
        <taxon>Burkholderiales</taxon>
        <taxon>Oxalobacteraceae</taxon>
        <taxon>Herbaspirillum</taxon>
    </lineage>
</organism>
<keyword evidence="1" id="KW-0812">Transmembrane</keyword>
<dbReference type="InterPro" id="IPR029787">
    <property type="entry name" value="Nucleotide_cyclase"/>
</dbReference>
<dbReference type="Gene3D" id="3.30.450.20">
    <property type="entry name" value="PAS domain"/>
    <property type="match status" value="2"/>
</dbReference>
<keyword evidence="1" id="KW-1133">Transmembrane helix</keyword>
<dbReference type="CDD" id="cd01948">
    <property type="entry name" value="EAL"/>
    <property type="match status" value="1"/>
</dbReference>
<dbReference type="InterPro" id="IPR043128">
    <property type="entry name" value="Rev_trsase/Diguanyl_cyclase"/>
</dbReference>
<feature type="domain" description="EAL" evidence="3">
    <location>
        <begin position="627"/>
        <end position="881"/>
    </location>
</feature>
<evidence type="ECO:0000313" key="6">
    <source>
        <dbReference type="Proteomes" id="UP001246152"/>
    </source>
</evidence>
<dbReference type="Proteomes" id="UP001246152">
    <property type="component" value="Unassembled WGS sequence"/>
</dbReference>
<dbReference type="AlphaFoldDB" id="A0AAJ2H599"/>
<name>A0AAJ2H599_9BURK</name>
<dbReference type="NCBIfam" id="TIGR00254">
    <property type="entry name" value="GGDEF"/>
    <property type="match status" value="1"/>
</dbReference>
<dbReference type="Gene3D" id="3.30.70.270">
    <property type="match status" value="1"/>
</dbReference>
<dbReference type="InterPro" id="IPR052155">
    <property type="entry name" value="Biofilm_reg_signaling"/>
</dbReference>
<dbReference type="InterPro" id="IPR000160">
    <property type="entry name" value="GGDEF_dom"/>
</dbReference>
<dbReference type="InterPro" id="IPR001633">
    <property type="entry name" value="EAL_dom"/>
</dbReference>
<dbReference type="SUPFAM" id="SSF141868">
    <property type="entry name" value="EAL domain-like"/>
    <property type="match status" value="1"/>
</dbReference>
<dbReference type="NCBIfam" id="TIGR00229">
    <property type="entry name" value="sensory_box"/>
    <property type="match status" value="1"/>
</dbReference>
<gene>
    <name evidence="5" type="ORF">RI046_15045</name>
</gene>
<evidence type="ECO:0000256" key="1">
    <source>
        <dbReference type="SAM" id="Phobius"/>
    </source>
</evidence>
<evidence type="ECO:0000259" key="4">
    <source>
        <dbReference type="PROSITE" id="PS50887"/>
    </source>
</evidence>
<dbReference type="SUPFAM" id="SSF55785">
    <property type="entry name" value="PYP-like sensor domain (PAS domain)"/>
    <property type="match status" value="1"/>
</dbReference>
<dbReference type="SUPFAM" id="SSF55073">
    <property type="entry name" value="Nucleotide cyclase"/>
    <property type="match status" value="1"/>
</dbReference>
<comment type="caution">
    <text evidence="5">The sequence shown here is derived from an EMBL/GenBank/DDBJ whole genome shotgun (WGS) entry which is preliminary data.</text>
</comment>
<dbReference type="SMART" id="SM00052">
    <property type="entry name" value="EAL"/>
    <property type="match status" value="1"/>
</dbReference>
<dbReference type="Pfam" id="PF00563">
    <property type="entry name" value="EAL"/>
    <property type="match status" value="1"/>
</dbReference>
<feature type="transmembrane region" description="Helical" evidence="1">
    <location>
        <begin position="12"/>
        <end position="32"/>
    </location>
</feature>
<dbReference type="PROSITE" id="PS50883">
    <property type="entry name" value="EAL"/>
    <property type="match status" value="1"/>
</dbReference>
<dbReference type="InterPro" id="IPR000014">
    <property type="entry name" value="PAS"/>
</dbReference>
<feature type="domain" description="PAS" evidence="2">
    <location>
        <begin position="328"/>
        <end position="366"/>
    </location>
</feature>
<dbReference type="SMART" id="SM00267">
    <property type="entry name" value="GGDEF"/>
    <property type="match status" value="1"/>
</dbReference>
<dbReference type="PROSITE" id="PS50112">
    <property type="entry name" value="PAS"/>
    <property type="match status" value="1"/>
</dbReference>
<feature type="domain" description="GGDEF" evidence="4">
    <location>
        <begin position="485"/>
        <end position="618"/>
    </location>
</feature>
<evidence type="ECO:0000259" key="3">
    <source>
        <dbReference type="PROSITE" id="PS50883"/>
    </source>
</evidence>